<evidence type="ECO:0000313" key="1">
    <source>
        <dbReference type="EMBL" id="CAF0911857.1"/>
    </source>
</evidence>
<reference evidence="1" key="1">
    <citation type="submission" date="2021-02" db="EMBL/GenBank/DDBJ databases">
        <authorList>
            <person name="Nowell W R."/>
        </authorList>
    </citation>
    <scope>NUCLEOTIDE SEQUENCE</scope>
</reference>
<gene>
    <name evidence="7" type="ORF">FNK824_LOCUS13885</name>
    <name evidence="4" type="ORF">JXQ802_LOCUS23858</name>
    <name evidence="5" type="ORF">JXQ802_LOCUS24249</name>
    <name evidence="6" type="ORF">OTI717_LOCUS8968</name>
    <name evidence="1" type="ORF">PYM288_LOCUS10061</name>
    <name evidence="3" type="ORF">RFH988_LOCUS19066</name>
    <name evidence="2" type="ORF">SEV965_LOCUS14132</name>
</gene>
<evidence type="ECO:0000313" key="4">
    <source>
        <dbReference type="EMBL" id="CAF1190689.1"/>
    </source>
</evidence>
<proteinExistence type="predicted"/>
<comment type="caution">
    <text evidence="1">The sequence shown here is derived from an EMBL/GenBank/DDBJ whole genome shotgun (WGS) entry which is preliminary data.</text>
</comment>
<dbReference type="Proteomes" id="UP000663874">
    <property type="component" value="Unassembled WGS sequence"/>
</dbReference>
<dbReference type="Proteomes" id="UP000663854">
    <property type="component" value="Unassembled WGS sequence"/>
</dbReference>
<dbReference type="AlphaFoldDB" id="A0A814ABA4"/>
<keyword evidence="9" id="KW-1185">Reference proteome</keyword>
<dbReference type="Proteomes" id="UP000663889">
    <property type="component" value="Unassembled WGS sequence"/>
</dbReference>
<dbReference type="EMBL" id="CAJNOU010000692">
    <property type="protein sequence ID" value="CAF1066634.1"/>
    <property type="molecule type" value="Genomic_DNA"/>
</dbReference>
<dbReference type="EMBL" id="CAJNOL010000761">
    <property type="protein sequence ID" value="CAF1190689.1"/>
    <property type="molecule type" value="Genomic_DNA"/>
</dbReference>
<dbReference type="EMBL" id="CAJOBE010001861">
    <property type="protein sequence ID" value="CAF3780475.1"/>
    <property type="molecule type" value="Genomic_DNA"/>
</dbReference>
<dbReference type="EMBL" id="CAJNOH010000154">
    <property type="protein sequence ID" value="CAF0911857.1"/>
    <property type="molecule type" value="Genomic_DNA"/>
</dbReference>
<dbReference type="Proteomes" id="UP000663823">
    <property type="component" value="Unassembled WGS sequence"/>
</dbReference>
<dbReference type="EMBL" id="CAJOAX010000742">
    <property type="protein sequence ID" value="CAF3643541.1"/>
    <property type="molecule type" value="Genomic_DNA"/>
</dbReference>
<evidence type="ECO:0000313" key="7">
    <source>
        <dbReference type="EMBL" id="CAF3780475.1"/>
    </source>
</evidence>
<dbReference type="OrthoDB" id="10051746at2759"/>
<evidence type="ECO:0000313" key="3">
    <source>
        <dbReference type="EMBL" id="CAF1096191.1"/>
    </source>
</evidence>
<dbReference type="EMBL" id="CAJNOO010001101">
    <property type="protein sequence ID" value="CAF1096191.1"/>
    <property type="molecule type" value="Genomic_DNA"/>
</dbReference>
<evidence type="ECO:0000313" key="8">
    <source>
        <dbReference type="Proteomes" id="UP000663854"/>
    </source>
</evidence>
<protein>
    <submittedName>
        <fullName evidence="1">Uncharacterized protein</fullName>
    </submittedName>
</protein>
<name>A0A814ABA4_9BILA</name>
<dbReference type="EMBL" id="CAJNOL010000782">
    <property type="protein sequence ID" value="CAF1197924.1"/>
    <property type="molecule type" value="Genomic_DNA"/>
</dbReference>
<dbReference type="Proteomes" id="UP000663870">
    <property type="component" value="Unassembled WGS sequence"/>
</dbReference>
<sequence length="100" mass="12131">MRQRLRRQQRRIKIRTRSMSMTTQIALDALNMLHISNESNTKPFEFIERYELTRQHALNMPFDQRPIVFFIEHENSQAFSTSTNELYNTMDDDDYYSSYV</sequence>
<evidence type="ECO:0000313" key="5">
    <source>
        <dbReference type="EMBL" id="CAF1197924.1"/>
    </source>
</evidence>
<evidence type="ECO:0000313" key="9">
    <source>
        <dbReference type="Proteomes" id="UP000663870"/>
    </source>
</evidence>
<accession>A0A814ABA4</accession>
<dbReference type="Proteomes" id="UP000663882">
    <property type="component" value="Unassembled WGS sequence"/>
</dbReference>
<organism evidence="1 8">
    <name type="scientific">Rotaria sordida</name>
    <dbReference type="NCBI Taxonomy" id="392033"/>
    <lineage>
        <taxon>Eukaryota</taxon>
        <taxon>Metazoa</taxon>
        <taxon>Spiralia</taxon>
        <taxon>Gnathifera</taxon>
        <taxon>Rotifera</taxon>
        <taxon>Eurotatoria</taxon>
        <taxon>Bdelloidea</taxon>
        <taxon>Philodinida</taxon>
        <taxon>Philodinidae</taxon>
        <taxon>Rotaria</taxon>
    </lineage>
</organism>
<evidence type="ECO:0000313" key="6">
    <source>
        <dbReference type="EMBL" id="CAF3643541.1"/>
    </source>
</evidence>
<evidence type="ECO:0000313" key="2">
    <source>
        <dbReference type="EMBL" id="CAF1066634.1"/>
    </source>
</evidence>